<proteinExistence type="predicted"/>
<sequence>MELTGLSECTPDGHVSIDVEKPCNPDAVPQLIHDVVSAADAFTAGSLNARQELLVKLRTLTSAVETPRETVLRHCWTMTSSIGALAFGVDSGLWKAMVKNGDRPQTVQELANEIGADPVLLARLLRHLGAMGYIDETGPDEYQPTVFSKSLSIPTVGNGLIGLTCTTGAASLKFHEYSRKSGWRNPIDSKDTALMYAYKTDQDMFSWVQTQGYGSHFNDHMVGYHPTPWISTGRYPIDQRLIEGAETAANAPFWVDIGGCLGQDLRDLKHHYPHVPGQLILQDLPAIINQVKKMHPTFYAMEHDFFTEQPVKGSRAYYMHSVLHDWPDDVCQIILGHITHAMKQGYSRLLIHEQVVPTTNASWETTARDIMMMTMFCSQERSESDWLKLLEEKAGLNVSKIWKLDLPDECLIECELP</sequence>
<dbReference type="Pfam" id="PF00891">
    <property type="entry name" value="Methyltransf_2"/>
    <property type="match status" value="1"/>
</dbReference>
<evidence type="ECO:0000256" key="2">
    <source>
        <dbReference type="ARBA" id="ARBA00022679"/>
    </source>
</evidence>
<keyword evidence="2 5" id="KW-0808">Transferase</keyword>
<dbReference type="RefSeq" id="XP_036533246.1">
    <property type="nucleotide sequence ID" value="XM_036675952.1"/>
</dbReference>
<evidence type="ECO:0000259" key="4">
    <source>
        <dbReference type="Pfam" id="PF00891"/>
    </source>
</evidence>
<dbReference type="PANTHER" id="PTHR43712">
    <property type="entry name" value="PUTATIVE (AFU_ORTHOLOGUE AFUA_4G14580)-RELATED"/>
    <property type="match status" value="1"/>
</dbReference>
<comment type="caution">
    <text evidence="5">The sequence shown here is derived from an EMBL/GenBank/DDBJ whole genome shotgun (WGS) entry which is preliminary data.</text>
</comment>
<organism evidence="5 6">
    <name type="scientific">Gibberella subglutinans</name>
    <name type="common">Fusarium subglutinans</name>
    <dbReference type="NCBI Taxonomy" id="42677"/>
    <lineage>
        <taxon>Eukaryota</taxon>
        <taxon>Fungi</taxon>
        <taxon>Dikarya</taxon>
        <taxon>Ascomycota</taxon>
        <taxon>Pezizomycotina</taxon>
        <taxon>Sordariomycetes</taxon>
        <taxon>Hypocreomycetidae</taxon>
        <taxon>Hypocreales</taxon>
        <taxon>Nectriaceae</taxon>
        <taxon>Fusarium</taxon>
        <taxon>Fusarium fujikuroi species complex</taxon>
    </lineage>
</organism>
<dbReference type="GeneID" id="59310670"/>
<protein>
    <submittedName>
        <fullName evidence="5">Catechol o-methyltransferase</fullName>
    </submittedName>
</protein>
<dbReference type="Proteomes" id="UP000547976">
    <property type="component" value="Unassembled WGS sequence"/>
</dbReference>
<dbReference type="Gene3D" id="1.10.10.10">
    <property type="entry name" value="Winged helix-like DNA-binding domain superfamily/Winged helix DNA-binding domain"/>
    <property type="match status" value="1"/>
</dbReference>
<dbReference type="PANTHER" id="PTHR43712:SF17">
    <property type="entry name" value="O-METHYLTRANSFERASE"/>
    <property type="match status" value="1"/>
</dbReference>
<evidence type="ECO:0000256" key="1">
    <source>
        <dbReference type="ARBA" id="ARBA00022603"/>
    </source>
</evidence>
<gene>
    <name evidence="5" type="ORF">FSUBG_11286</name>
</gene>
<dbReference type="AlphaFoldDB" id="A0A8H5L9U2"/>
<keyword evidence="1 5" id="KW-0489">Methyltransferase</keyword>
<dbReference type="Gene3D" id="3.40.50.150">
    <property type="entry name" value="Vaccinia Virus protein VP39"/>
    <property type="match status" value="1"/>
</dbReference>
<dbReference type="InterPro" id="IPR029063">
    <property type="entry name" value="SAM-dependent_MTases_sf"/>
</dbReference>
<dbReference type="OrthoDB" id="3340390at2759"/>
<dbReference type="SUPFAM" id="SSF53335">
    <property type="entry name" value="S-adenosyl-L-methionine-dependent methyltransferases"/>
    <property type="match status" value="1"/>
</dbReference>
<dbReference type="PROSITE" id="PS51683">
    <property type="entry name" value="SAM_OMT_II"/>
    <property type="match status" value="1"/>
</dbReference>
<dbReference type="EMBL" id="JAAOAV010000211">
    <property type="protein sequence ID" value="KAF5589035.1"/>
    <property type="molecule type" value="Genomic_DNA"/>
</dbReference>
<keyword evidence="6" id="KW-1185">Reference proteome</keyword>
<accession>A0A8H5L9U2</accession>
<dbReference type="InterPro" id="IPR016461">
    <property type="entry name" value="COMT-like"/>
</dbReference>
<dbReference type="GO" id="GO:0008171">
    <property type="term" value="F:O-methyltransferase activity"/>
    <property type="evidence" value="ECO:0007669"/>
    <property type="project" value="InterPro"/>
</dbReference>
<keyword evidence="3" id="KW-0949">S-adenosyl-L-methionine</keyword>
<dbReference type="InterPro" id="IPR001077">
    <property type="entry name" value="COMT_C"/>
</dbReference>
<feature type="domain" description="O-methyltransferase C-terminal" evidence="4">
    <location>
        <begin position="254"/>
        <end position="392"/>
    </location>
</feature>
<dbReference type="GO" id="GO:0032259">
    <property type="term" value="P:methylation"/>
    <property type="evidence" value="ECO:0007669"/>
    <property type="project" value="UniProtKB-KW"/>
</dbReference>
<evidence type="ECO:0000313" key="6">
    <source>
        <dbReference type="Proteomes" id="UP000547976"/>
    </source>
</evidence>
<evidence type="ECO:0000313" key="5">
    <source>
        <dbReference type="EMBL" id="KAF5589035.1"/>
    </source>
</evidence>
<dbReference type="SUPFAM" id="SSF46785">
    <property type="entry name" value="Winged helix' DNA-binding domain"/>
    <property type="match status" value="1"/>
</dbReference>
<dbReference type="InterPro" id="IPR036390">
    <property type="entry name" value="WH_DNA-bd_sf"/>
</dbReference>
<reference evidence="5 6" key="1">
    <citation type="submission" date="2020-05" db="EMBL/GenBank/DDBJ databases">
        <title>Identification and distribution of gene clusters putatively required for synthesis of sphingolipid metabolism inhibitors in phylogenetically diverse species of the filamentous fungus Fusarium.</title>
        <authorList>
            <person name="Kim H.-S."/>
            <person name="Busman M."/>
            <person name="Brown D.W."/>
            <person name="Divon H."/>
            <person name="Uhlig S."/>
            <person name="Proctor R.H."/>
        </authorList>
    </citation>
    <scope>NUCLEOTIDE SEQUENCE [LARGE SCALE GENOMIC DNA]</scope>
    <source>
        <strain evidence="5 6">NRRL 66333</strain>
    </source>
</reference>
<evidence type="ECO:0000256" key="3">
    <source>
        <dbReference type="ARBA" id="ARBA00022691"/>
    </source>
</evidence>
<dbReference type="InterPro" id="IPR036388">
    <property type="entry name" value="WH-like_DNA-bd_sf"/>
</dbReference>
<name>A0A8H5L9U2_GIBSU</name>